<dbReference type="PANTHER" id="PTHR45860">
    <property type="entry name" value="TRANSLATION INITIATION FACTOR EIF-2B SUBUNIT ALPHA"/>
    <property type="match status" value="1"/>
</dbReference>
<gene>
    <name evidence="5" type="ORF">B9P99_03010</name>
</gene>
<evidence type="ECO:0000256" key="2">
    <source>
        <dbReference type="ARBA" id="ARBA00022540"/>
    </source>
</evidence>
<dbReference type="AlphaFoldDB" id="A0A2R6B353"/>
<evidence type="ECO:0000256" key="1">
    <source>
        <dbReference type="ARBA" id="ARBA00007251"/>
    </source>
</evidence>
<reference evidence="5 6" key="1">
    <citation type="submission" date="2017-04" db="EMBL/GenBank/DDBJ databases">
        <title>Novel microbial lineages endemic to geothermal iron-oxide mats fill important gaps in the evolutionary history of Archaea.</title>
        <authorList>
            <person name="Jay Z.J."/>
            <person name="Beam J.P."/>
            <person name="Dlakic M."/>
            <person name="Rusch D.B."/>
            <person name="Kozubal M.A."/>
            <person name="Inskeep W.P."/>
        </authorList>
    </citation>
    <scope>NUCLEOTIDE SEQUENCE [LARGE SCALE GENOMIC DNA]</scope>
    <source>
        <strain evidence="5">OSP_B</strain>
    </source>
</reference>
<proteinExistence type="inferred from homology"/>
<comment type="caution">
    <text evidence="5">The sequence shown here is derived from an EMBL/GenBank/DDBJ whole genome shotgun (WGS) entry which is preliminary data.</text>
</comment>
<evidence type="ECO:0000313" key="5">
    <source>
        <dbReference type="EMBL" id="PSN92938.1"/>
    </source>
</evidence>
<evidence type="ECO:0000313" key="6">
    <source>
        <dbReference type="Proteomes" id="UP000240838"/>
    </source>
</evidence>
<dbReference type="InterPro" id="IPR051501">
    <property type="entry name" value="eIF2B_alpha/beta/delta"/>
</dbReference>
<dbReference type="GO" id="GO:0003743">
    <property type="term" value="F:translation initiation factor activity"/>
    <property type="evidence" value="ECO:0007669"/>
    <property type="project" value="UniProtKB-KW"/>
</dbReference>
<name>A0A2R6B353_9ARCH</name>
<keyword evidence="2" id="KW-0396">Initiation factor</keyword>
<dbReference type="EMBL" id="NEXA01000096">
    <property type="protein sequence ID" value="PSN92938.1"/>
    <property type="molecule type" value="Genomic_DNA"/>
</dbReference>
<dbReference type="InterPro" id="IPR042529">
    <property type="entry name" value="IF_2B-like_C"/>
</dbReference>
<dbReference type="Proteomes" id="UP000240838">
    <property type="component" value="Unassembled WGS sequence"/>
</dbReference>
<sequence length="258" mass="29276">MSVIHNLLEVLQDRSHGSLYIAKNALRLAKLALERGENPQHVFSLFKKRSEMAILVNLERLASKALSKGRDATHIVDRLILELSKSELEFLNNARSFFKDSRVLTMSDSEQLRALFYEVKFERVYVLKCEPGGEGENLHHHLSQKGVSATLLPDLALFHALRKCDCAIVGSDSVTPRFFVNKLGTRTLAELATLLKKPLYVCTLSWKALPRVTKKRLFESVPNSRCTAFVSDTGVHKKDVYEKLRQRLSEVELALFKP</sequence>
<dbReference type="Gene3D" id="3.40.50.10470">
    <property type="entry name" value="Translation initiation factor eif-2b, domain 2"/>
    <property type="match status" value="1"/>
</dbReference>
<evidence type="ECO:0000256" key="3">
    <source>
        <dbReference type="ARBA" id="ARBA00022917"/>
    </source>
</evidence>
<evidence type="ECO:0000256" key="4">
    <source>
        <dbReference type="RuleBase" id="RU003814"/>
    </source>
</evidence>
<dbReference type="SUPFAM" id="SSF100950">
    <property type="entry name" value="NagB/RpiA/CoA transferase-like"/>
    <property type="match status" value="1"/>
</dbReference>
<comment type="similarity">
    <text evidence="1 4">Belongs to the eIF-2B alpha/beta/delta subunits family.</text>
</comment>
<dbReference type="PANTHER" id="PTHR45860:SF1">
    <property type="entry name" value="TRANSLATION INITIATION FACTOR EIF-2B SUBUNIT ALPHA"/>
    <property type="match status" value="1"/>
</dbReference>
<dbReference type="Pfam" id="PF01008">
    <property type="entry name" value="IF-2B"/>
    <property type="match status" value="1"/>
</dbReference>
<keyword evidence="3" id="KW-0648">Protein biosynthesis</keyword>
<dbReference type="InterPro" id="IPR000649">
    <property type="entry name" value="IF-2B-related"/>
</dbReference>
<accession>A0A2R6B353</accession>
<protein>
    <submittedName>
        <fullName evidence="5">Uncharacterized protein</fullName>
    </submittedName>
</protein>
<organism evidence="5 6">
    <name type="scientific">Candidatus Marsarchaeota G1 archaeon OSP_B</name>
    <dbReference type="NCBI Taxonomy" id="1978153"/>
    <lineage>
        <taxon>Archaea</taxon>
        <taxon>Candidatus Marsarchaeota</taxon>
        <taxon>Candidatus Marsarchaeota group 1</taxon>
    </lineage>
</organism>
<dbReference type="InterPro" id="IPR037171">
    <property type="entry name" value="NagB/RpiA_transferase-like"/>
</dbReference>